<dbReference type="AlphaFoldDB" id="A0A3S0KH61"/>
<protein>
    <recommendedName>
        <fullName evidence="2">histidine kinase</fullName>
        <ecNumber evidence="2">2.7.13.3</ecNumber>
    </recommendedName>
</protein>
<dbReference type="Pfam" id="PF13492">
    <property type="entry name" value="GAF_3"/>
    <property type="match status" value="1"/>
</dbReference>
<dbReference type="SMART" id="SM00065">
    <property type="entry name" value="GAF"/>
    <property type="match status" value="2"/>
</dbReference>
<dbReference type="SUPFAM" id="SSF55785">
    <property type="entry name" value="PYP-like sensor domain (PAS domain)"/>
    <property type="match status" value="1"/>
</dbReference>
<keyword evidence="6" id="KW-0418">Kinase</keyword>
<keyword evidence="4" id="KW-0808">Transferase</keyword>
<dbReference type="InterPro" id="IPR029016">
    <property type="entry name" value="GAF-like_dom_sf"/>
</dbReference>
<evidence type="ECO:0000256" key="8">
    <source>
        <dbReference type="ARBA" id="ARBA00023012"/>
    </source>
</evidence>
<evidence type="ECO:0000259" key="10">
    <source>
        <dbReference type="PROSITE" id="PS50112"/>
    </source>
</evidence>
<dbReference type="OrthoDB" id="9781904at2"/>
<dbReference type="InterPro" id="IPR050482">
    <property type="entry name" value="Sensor_HK_TwoCompSys"/>
</dbReference>
<accession>A0A3S0KH61</accession>
<evidence type="ECO:0000256" key="3">
    <source>
        <dbReference type="ARBA" id="ARBA00022553"/>
    </source>
</evidence>
<dbReference type="InterPro" id="IPR003594">
    <property type="entry name" value="HATPase_dom"/>
</dbReference>
<dbReference type="NCBIfam" id="TIGR00229">
    <property type="entry name" value="sensory_box"/>
    <property type="match status" value="1"/>
</dbReference>
<dbReference type="CDD" id="cd16917">
    <property type="entry name" value="HATPase_UhpB-NarQ-NarX-like"/>
    <property type="match status" value="1"/>
</dbReference>
<dbReference type="GO" id="GO:0046983">
    <property type="term" value="F:protein dimerization activity"/>
    <property type="evidence" value="ECO:0007669"/>
    <property type="project" value="InterPro"/>
</dbReference>
<dbReference type="SUPFAM" id="SSF55874">
    <property type="entry name" value="ATPase domain of HSP90 chaperone/DNA topoisomerase II/histidine kinase"/>
    <property type="match status" value="1"/>
</dbReference>
<proteinExistence type="predicted"/>
<dbReference type="PANTHER" id="PTHR24421:SF10">
    <property type="entry name" value="NITRATE_NITRITE SENSOR PROTEIN NARQ"/>
    <property type="match status" value="1"/>
</dbReference>
<dbReference type="SUPFAM" id="SSF55781">
    <property type="entry name" value="GAF domain-like"/>
    <property type="match status" value="3"/>
</dbReference>
<feature type="domain" description="Histidine kinase" evidence="9">
    <location>
        <begin position="733"/>
        <end position="823"/>
    </location>
</feature>
<dbReference type="GO" id="GO:0005524">
    <property type="term" value="F:ATP binding"/>
    <property type="evidence" value="ECO:0007669"/>
    <property type="project" value="UniProtKB-KW"/>
</dbReference>
<evidence type="ECO:0000259" key="9">
    <source>
        <dbReference type="PROSITE" id="PS50109"/>
    </source>
</evidence>
<dbReference type="PROSITE" id="PS50112">
    <property type="entry name" value="PAS"/>
    <property type="match status" value="1"/>
</dbReference>
<evidence type="ECO:0000256" key="2">
    <source>
        <dbReference type="ARBA" id="ARBA00012438"/>
    </source>
</evidence>
<comment type="catalytic activity">
    <reaction evidence="1">
        <text>ATP + protein L-histidine = ADP + protein N-phospho-L-histidine.</text>
        <dbReference type="EC" id="2.7.13.3"/>
    </reaction>
</comment>
<dbReference type="InterPro" id="IPR036890">
    <property type="entry name" value="HATPase_C_sf"/>
</dbReference>
<dbReference type="Pfam" id="PF02518">
    <property type="entry name" value="HATPase_c"/>
    <property type="match status" value="1"/>
</dbReference>
<dbReference type="Proteomes" id="UP000277766">
    <property type="component" value="Unassembled WGS sequence"/>
</dbReference>
<dbReference type="Pfam" id="PF07730">
    <property type="entry name" value="HisKA_3"/>
    <property type="match status" value="1"/>
</dbReference>
<reference evidence="11 12" key="1">
    <citation type="submission" date="2018-12" db="EMBL/GenBank/DDBJ databases">
        <title>Deinococcus radiophilus ATCC 27603 genome sequencing and assembly.</title>
        <authorList>
            <person name="Maclea K.S."/>
            <person name="Maynard C.R."/>
        </authorList>
    </citation>
    <scope>NUCLEOTIDE SEQUENCE [LARGE SCALE GENOMIC DNA]</scope>
    <source>
        <strain evidence="11 12">ATCC 27603</strain>
    </source>
</reference>
<dbReference type="PANTHER" id="PTHR24421">
    <property type="entry name" value="NITRATE/NITRITE SENSOR PROTEIN NARX-RELATED"/>
    <property type="match status" value="1"/>
</dbReference>
<keyword evidence="12" id="KW-1185">Reference proteome</keyword>
<keyword evidence="5" id="KW-0547">Nucleotide-binding</keyword>
<dbReference type="Gene3D" id="3.30.565.10">
    <property type="entry name" value="Histidine kinase-like ATPase, C-terminal domain"/>
    <property type="match status" value="1"/>
</dbReference>
<evidence type="ECO:0000256" key="4">
    <source>
        <dbReference type="ARBA" id="ARBA00022679"/>
    </source>
</evidence>
<dbReference type="SMART" id="SM00091">
    <property type="entry name" value="PAS"/>
    <property type="match status" value="1"/>
</dbReference>
<dbReference type="Gene3D" id="3.30.450.20">
    <property type="entry name" value="PAS domain"/>
    <property type="match status" value="1"/>
</dbReference>
<dbReference type="Gene3D" id="1.20.5.1930">
    <property type="match status" value="1"/>
</dbReference>
<sequence>MDGSLEHGQILAAVAEVAAQALGFGRAFAGLLTPSPAATEPGQLNRGHLSEIWSTGFVGSGPQHMGVGPVSYAALMERGEVITYRATHDEGTPLGRGLSDLAPQVALIAPLRVRGQPLGVLYADSDRPEALRNGDAALLLELAEQAGLALGSAHRFAEATRQQRSESVLRELGQALSGKLHLADTLAELLQRCAALLGADAAALYTADPGGRTLSIHSALNLPSDWVLRVRVRPGSGVTGRAFAEGQRCECHDFPASGMPAASRHTRALLAAGTYPFRGVLGLPLTTRQGPFGVLTLYFTAPLTLDSADLQLADALAVQGGLAIDNALLFGEGQEREREAGALLGISGRLEHGLTRHDLTQVLRMMVETLGAGRGLLHIAGTATVGVGFPSALPDELDTLTGQLGRGPRPLPPRWVMAGAGSALLAPLRHGADVLGWLYADDPGTDPPPQATLRLSRRLCEHLADRLSRQQLAVALARSEASYRQLAESSHDAILTTDPLGRILYANPAARTLLTGERGGTLPPDASLLTWAADADQQALWQGLAAQVRGPAGSKSPIRTEVTVGEQRLEVQLGLLSGGTGGLLIMARDLSEHYRLLGQISQRGQELEAVALRRDELRTFLSLYTQAQEEERRRISRELHDETAQLLVAARRKLLRLEKQAPQAAPDITALADELSEIAAGVRRFARHLRPSVLDDLGLLPALEWLCAQARTPARLEVSGDEIRLSSVQEVTLFRLVGEALTNVDKHAGAASAAVRVTFSAQGIHTTVSDDGQGFDPAAAQALSAQGHLGLLGLRERAALAGGTLEVESLAGYGTQVRIWLPL</sequence>
<dbReference type="SMART" id="SM00387">
    <property type="entry name" value="HATPase_c"/>
    <property type="match status" value="1"/>
</dbReference>
<gene>
    <name evidence="11" type="ORF">EJ104_07865</name>
</gene>
<dbReference type="Pfam" id="PF13185">
    <property type="entry name" value="GAF_2"/>
    <property type="match status" value="1"/>
</dbReference>
<feature type="domain" description="PAS" evidence="10">
    <location>
        <begin position="479"/>
        <end position="514"/>
    </location>
</feature>
<evidence type="ECO:0000256" key="1">
    <source>
        <dbReference type="ARBA" id="ARBA00000085"/>
    </source>
</evidence>
<dbReference type="InterPro" id="IPR003018">
    <property type="entry name" value="GAF"/>
</dbReference>
<evidence type="ECO:0000256" key="7">
    <source>
        <dbReference type="ARBA" id="ARBA00022840"/>
    </source>
</evidence>
<dbReference type="PROSITE" id="PS50109">
    <property type="entry name" value="HIS_KIN"/>
    <property type="match status" value="1"/>
</dbReference>
<dbReference type="InterPro" id="IPR011712">
    <property type="entry name" value="Sig_transdc_His_kin_sub3_dim/P"/>
</dbReference>
<dbReference type="InterPro" id="IPR000014">
    <property type="entry name" value="PAS"/>
</dbReference>
<dbReference type="InterPro" id="IPR035965">
    <property type="entry name" value="PAS-like_dom_sf"/>
</dbReference>
<dbReference type="Gene3D" id="3.30.450.40">
    <property type="match status" value="2"/>
</dbReference>
<keyword evidence="8" id="KW-0902">Two-component regulatory system</keyword>
<dbReference type="EMBL" id="RXPE01000014">
    <property type="protein sequence ID" value="RTR26696.1"/>
    <property type="molecule type" value="Genomic_DNA"/>
</dbReference>
<dbReference type="Pfam" id="PF13188">
    <property type="entry name" value="PAS_8"/>
    <property type="match status" value="1"/>
</dbReference>
<evidence type="ECO:0000313" key="12">
    <source>
        <dbReference type="Proteomes" id="UP000277766"/>
    </source>
</evidence>
<dbReference type="EC" id="2.7.13.3" evidence="2"/>
<evidence type="ECO:0000313" key="11">
    <source>
        <dbReference type="EMBL" id="RTR26696.1"/>
    </source>
</evidence>
<dbReference type="InterPro" id="IPR005467">
    <property type="entry name" value="His_kinase_dom"/>
</dbReference>
<keyword evidence="7" id="KW-0067">ATP-binding</keyword>
<dbReference type="GO" id="GO:0016020">
    <property type="term" value="C:membrane"/>
    <property type="evidence" value="ECO:0007669"/>
    <property type="project" value="InterPro"/>
</dbReference>
<evidence type="ECO:0000256" key="6">
    <source>
        <dbReference type="ARBA" id="ARBA00022777"/>
    </source>
</evidence>
<name>A0A3S0KH61_9DEIO</name>
<dbReference type="GO" id="GO:0000155">
    <property type="term" value="F:phosphorelay sensor kinase activity"/>
    <property type="evidence" value="ECO:0007669"/>
    <property type="project" value="InterPro"/>
</dbReference>
<comment type="caution">
    <text evidence="11">The sequence shown here is derived from an EMBL/GenBank/DDBJ whole genome shotgun (WGS) entry which is preliminary data.</text>
</comment>
<keyword evidence="3" id="KW-0597">Phosphoprotein</keyword>
<organism evidence="11 12">
    <name type="scientific">Deinococcus radiophilus</name>
    <dbReference type="NCBI Taxonomy" id="32062"/>
    <lineage>
        <taxon>Bacteria</taxon>
        <taxon>Thermotogati</taxon>
        <taxon>Deinococcota</taxon>
        <taxon>Deinococci</taxon>
        <taxon>Deinococcales</taxon>
        <taxon>Deinococcaceae</taxon>
        <taxon>Deinococcus</taxon>
    </lineage>
</organism>
<evidence type="ECO:0000256" key="5">
    <source>
        <dbReference type="ARBA" id="ARBA00022741"/>
    </source>
</evidence>